<evidence type="ECO:0000313" key="2">
    <source>
        <dbReference type="EMBL" id="GAG43726.1"/>
    </source>
</evidence>
<feature type="non-terminal residue" evidence="2">
    <location>
        <position position="1"/>
    </location>
</feature>
<reference evidence="2" key="1">
    <citation type="journal article" date="2014" name="Front. Microbiol.">
        <title>High frequency of phylogenetically diverse reductive dehalogenase-homologous genes in deep subseafloor sedimentary metagenomes.</title>
        <authorList>
            <person name="Kawai M."/>
            <person name="Futagami T."/>
            <person name="Toyoda A."/>
            <person name="Takaki Y."/>
            <person name="Nishi S."/>
            <person name="Hori S."/>
            <person name="Arai W."/>
            <person name="Tsubouchi T."/>
            <person name="Morono Y."/>
            <person name="Uchiyama I."/>
            <person name="Ito T."/>
            <person name="Fujiyama A."/>
            <person name="Inagaki F."/>
            <person name="Takami H."/>
        </authorList>
    </citation>
    <scope>NUCLEOTIDE SEQUENCE</scope>
    <source>
        <strain evidence="2">Expedition CK06-06</strain>
    </source>
</reference>
<gene>
    <name evidence="2" type="ORF">S01H1_83247</name>
</gene>
<organism evidence="2">
    <name type="scientific">marine sediment metagenome</name>
    <dbReference type="NCBI Taxonomy" id="412755"/>
    <lineage>
        <taxon>unclassified sequences</taxon>
        <taxon>metagenomes</taxon>
        <taxon>ecological metagenomes</taxon>
    </lineage>
</organism>
<proteinExistence type="predicted"/>
<comment type="caution">
    <text evidence="2">The sequence shown here is derived from an EMBL/GenBank/DDBJ whole genome shotgun (WGS) entry which is preliminary data.</text>
</comment>
<feature type="region of interest" description="Disordered" evidence="1">
    <location>
        <begin position="102"/>
        <end position="122"/>
    </location>
</feature>
<dbReference type="AlphaFoldDB" id="X0Z5D2"/>
<accession>X0Z5D2</accession>
<name>X0Z5D2_9ZZZZ</name>
<dbReference type="EMBL" id="BARS01056558">
    <property type="protein sequence ID" value="GAG43726.1"/>
    <property type="molecule type" value="Genomic_DNA"/>
</dbReference>
<feature type="compositionally biased region" description="Basic and acidic residues" evidence="1">
    <location>
        <begin position="113"/>
        <end position="122"/>
    </location>
</feature>
<evidence type="ECO:0000256" key="1">
    <source>
        <dbReference type="SAM" id="MobiDB-lite"/>
    </source>
</evidence>
<sequence>SKVLQRRGNYDAALVAVQQMAIAIGGWRGYEGYDGFNLESYKLGDLEHSITSRPVFEQDPLDEIEISNAFWVAAGLAVKAGSSLEGYLIDVGWDAERITALDISAPQPEQPEQGEKENAETD</sequence>
<protein>
    <submittedName>
        <fullName evidence="2">Uncharacterized protein</fullName>
    </submittedName>
</protein>